<keyword evidence="2" id="KW-0812">Transmembrane</keyword>
<feature type="transmembrane region" description="Helical" evidence="2">
    <location>
        <begin position="86"/>
        <end position="109"/>
    </location>
</feature>
<feature type="domain" description="Tim44-like" evidence="4">
    <location>
        <begin position="164"/>
        <end position="306"/>
    </location>
</feature>
<gene>
    <name evidence="5" type="ORF">OL599_02065</name>
</gene>
<dbReference type="EMBL" id="JAPDNT010000001">
    <property type="protein sequence ID" value="MCW3473350.1"/>
    <property type="molecule type" value="Genomic_DNA"/>
</dbReference>
<dbReference type="Pfam" id="PF04280">
    <property type="entry name" value="Tim44"/>
    <property type="match status" value="1"/>
</dbReference>
<keyword evidence="6" id="KW-1185">Reference proteome</keyword>
<feature type="region of interest" description="Disordered" evidence="1">
    <location>
        <begin position="25"/>
        <end position="78"/>
    </location>
</feature>
<organism evidence="5 6">
    <name type="scientific">Limobrevibacterium gyesilva</name>
    <dbReference type="NCBI Taxonomy" id="2991712"/>
    <lineage>
        <taxon>Bacteria</taxon>
        <taxon>Pseudomonadati</taxon>
        <taxon>Pseudomonadota</taxon>
        <taxon>Alphaproteobacteria</taxon>
        <taxon>Acetobacterales</taxon>
        <taxon>Acetobacteraceae</taxon>
        <taxon>Limobrevibacterium</taxon>
    </lineage>
</organism>
<dbReference type="SMART" id="SM00978">
    <property type="entry name" value="Tim44"/>
    <property type="match status" value="1"/>
</dbReference>
<dbReference type="InterPro" id="IPR007379">
    <property type="entry name" value="Tim44-like_dom"/>
</dbReference>
<name>A0AA41YN43_9PROT</name>
<dbReference type="Gene3D" id="3.10.450.240">
    <property type="match status" value="1"/>
</dbReference>
<feature type="chain" id="PRO_5041245840" evidence="3">
    <location>
        <begin position="25"/>
        <end position="308"/>
    </location>
</feature>
<feature type="signal peptide" evidence="3">
    <location>
        <begin position="1"/>
        <end position="24"/>
    </location>
</feature>
<keyword evidence="2" id="KW-1133">Transmembrane helix</keyword>
<dbReference type="Proteomes" id="UP001165679">
    <property type="component" value="Unassembled WGS sequence"/>
</dbReference>
<dbReference type="SUPFAM" id="SSF54427">
    <property type="entry name" value="NTF2-like"/>
    <property type="match status" value="1"/>
</dbReference>
<dbReference type="RefSeq" id="WP_264711921.1">
    <property type="nucleotide sequence ID" value="NZ_JAPDNT010000001.1"/>
</dbReference>
<feature type="compositionally biased region" description="Low complexity" evidence="1">
    <location>
        <begin position="43"/>
        <end position="78"/>
    </location>
</feature>
<proteinExistence type="predicted"/>
<dbReference type="PANTHER" id="PTHR41542:SF1">
    <property type="entry name" value="BLL5807 PROTEIN"/>
    <property type="match status" value="1"/>
</dbReference>
<feature type="transmembrane region" description="Helical" evidence="2">
    <location>
        <begin position="116"/>
        <end position="136"/>
    </location>
</feature>
<dbReference type="PANTHER" id="PTHR41542">
    <property type="entry name" value="BLL5807 PROTEIN"/>
    <property type="match status" value="1"/>
</dbReference>
<keyword evidence="2" id="KW-0472">Membrane</keyword>
<evidence type="ECO:0000256" key="1">
    <source>
        <dbReference type="SAM" id="MobiDB-lite"/>
    </source>
</evidence>
<protein>
    <submittedName>
        <fullName evidence="5">TIM44-like domain-containing protein</fullName>
    </submittedName>
</protein>
<comment type="caution">
    <text evidence="5">The sequence shown here is derived from an EMBL/GenBank/DDBJ whole genome shotgun (WGS) entry which is preliminary data.</text>
</comment>
<sequence>MRRIRLLAGLVALALVLAPGLADARAGGGGSMGSRGSNTYSRPPATTTAPGAAQPMQRTQTPQAAPTTAPGTSPAAQPGFAGRSPFMSGLMGGLLGAGIGGLLFGGGLFHGISGFGSFLGFLLQIFLLVLIGRFVWRRIFRQPALAGGAMFARSPDPDAGVRPMGGGGGAPQVAALAVGPADYQAFEQLLKAVQAAWSAHDVNALRAVATPEMVSYFAEQMAEQTSGGVRNTVTDVHLEQGDLAESWAEQGREYATVAMRFSMIDATRDASGRVVEGDPTRRTEATEIWTFMRVPGGRWVLSAIQQAR</sequence>
<evidence type="ECO:0000256" key="3">
    <source>
        <dbReference type="SAM" id="SignalP"/>
    </source>
</evidence>
<reference evidence="5" key="2">
    <citation type="submission" date="2022-10" db="EMBL/GenBank/DDBJ databases">
        <authorList>
            <person name="Trinh H.N."/>
        </authorList>
    </citation>
    <scope>NUCLEOTIDE SEQUENCE</scope>
    <source>
        <strain evidence="5">RN2-1</strain>
    </source>
</reference>
<accession>A0AA41YN43</accession>
<evidence type="ECO:0000256" key="2">
    <source>
        <dbReference type="SAM" id="Phobius"/>
    </source>
</evidence>
<dbReference type="AlphaFoldDB" id="A0AA41YN43"/>
<reference evidence="5" key="1">
    <citation type="submission" date="2022-09" db="EMBL/GenBank/DDBJ databases">
        <title>Rhodovastum sp. nov. RN2-1 isolated from soil in Seongnam, South Korea.</title>
        <authorList>
            <person name="Le N.T."/>
        </authorList>
    </citation>
    <scope>NUCLEOTIDE SEQUENCE</scope>
    <source>
        <strain evidence="5">RN2-1</strain>
    </source>
</reference>
<keyword evidence="3" id="KW-0732">Signal</keyword>
<dbReference type="InterPro" id="IPR032710">
    <property type="entry name" value="NTF2-like_dom_sf"/>
</dbReference>
<evidence type="ECO:0000313" key="6">
    <source>
        <dbReference type="Proteomes" id="UP001165679"/>
    </source>
</evidence>
<evidence type="ECO:0000259" key="4">
    <source>
        <dbReference type="SMART" id="SM00978"/>
    </source>
</evidence>
<evidence type="ECO:0000313" key="5">
    <source>
        <dbReference type="EMBL" id="MCW3473350.1"/>
    </source>
</evidence>